<dbReference type="Pfam" id="PF07498">
    <property type="entry name" value="Rho_N"/>
    <property type="match status" value="1"/>
</dbReference>
<keyword evidence="3" id="KW-1185">Reference proteome</keyword>
<proteinExistence type="predicted"/>
<evidence type="ECO:0000313" key="3">
    <source>
        <dbReference type="Proteomes" id="UP000807504"/>
    </source>
</evidence>
<dbReference type="InterPro" id="IPR043502">
    <property type="entry name" value="DNA/RNA_pol_sf"/>
</dbReference>
<dbReference type="SUPFAM" id="SSF56672">
    <property type="entry name" value="DNA/RNA polymerases"/>
    <property type="match status" value="1"/>
</dbReference>
<dbReference type="GO" id="GO:0006353">
    <property type="term" value="P:DNA-templated transcription termination"/>
    <property type="evidence" value="ECO:0007669"/>
    <property type="project" value="InterPro"/>
</dbReference>
<dbReference type="SUPFAM" id="SSF54060">
    <property type="entry name" value="His-Me finger endonucleases"/>
    <property type="match status" value="1"/>
</dbReference>
<reference evidence="2" key="1">
    <citation type="journal article" date="2020" name="bioRxiv">
        <title>Chromosome-level reference genome of the European wasp spider Argiope bruennichi: a resource for studies on range expansion and evolutionary adaptation.</title>
        <authorList>
            <person name="Sheffer M.M."/>
            <person name="Hoppe A."/>
            <person name="Krehenwinkel H."/>
            <person name="Uhl G."/>
            <person name="Kuss A.W."/>
            <person name="Jensen L."/>
            <person name="Jensen C."/>
            <person name="Gillespie R.G."/>
            <person name="Hoff K.J."/>
            <person name="Prost S."/>
        </authorList>
    </citation>
    <scope>NUCLEOTIDE SEQUENCE</scope>
</reference>
<comment type="caution">
    <text evidence="2">The sequence shown here is derived from an EMBL/GenBank/DDBJ whole genome shotgun (WGS) entry which is preliminary data.</text>
</comment>
<dbReference type="InterPro" id="IPR012337">
    <property type="entry name" value="RNaseH-like_sf"/>
</dbReference>
<sequence length="1365" mass="160755">MDFQAKTVRQLQDYCREHNIRGYSKLKKGELIALIHPIDSYSTNHNGFPSFHDDLFSKPKKKRGLKIRCCGKLFKETSMNKHLQTKAHQNYKPITSQEDQRDDFDNIQSLHRMTVNQLRDFCRTRGITGHSKLGRKADIIAYIESALFNRHFKFDSDLFADSRERRTYIPHEVETAFKSRRGLITKHLKRLHGLKVNFQFLCDYQKGKDGKMEEMEKNFKTQNEVILESTDLIDYYRSVIQKLLTEMEEFVARGSGWTLARIKSIEVRINKYNPLRGSSYIDLPKVIKSKKAVINVQNEDNKCFMWAILSALHPAEKDAQRVTKYKPYENELKFEGIEFPVRMEDRVLKRFEKLNNISVNIYSYEGNDIYPLRITKNKEDKHINLLYIKNKEGNSHYCWIKDLSKLISGQVTKHNGKVFTCERCLLYYYSEEDLQAHETDCRKNTPVKIVMSKEEESLRFKNYQRSLRVPFVMYGDFECLTNKINTCSPTKDTSFLHKYQKHEPMSFTVYIKYKHADYKAPITYRGPNATKLFFDTVKAEALAIKNIYDKKQPIKMTTEDEEHFQRTHVCHICDGDIRKKPSPYSPKDEPDFRKVRDHDHLLDPAKCESNYRGPAHNLCNLKYQEPSFIPVFIHNLSGYDAHLFIKELGGEKGDIDVIPNNEERYISFSKEVGAKMLDVGNAKQVKLPGIKLRFVDSFKFMAASVDSLAKNVKEFRETAKYFPKDKLDLVTRKGVYPYDYMDSWDKCEETKLPPQEDFYNQLNESHIKDEDYEHAKRVWKAFNIKTLGEYSDLYVKTDVLILADIMEHFRDVCLKTYKLDPAWYFTAPGLSWDAMLKTTEVELELLTDYDMILMLEKGTRGGISQCCNRYGRANNKYMKDYDENKKSNYLMYLDANNLYGWAMSQYLPHGGFKWSTVSDVTQVADDSDTGYIVDCDLQYPTHLHNLHSDLPLAPESRMPDGSKQPKLLTTLYDKEHYVVHYRVLKQYLQLGMKLKNVHKVLEFQQSPWLKRYIDLNTEMRTKATNDFEKDFFKLMNNSVFGKTMENIRKRLDIRLVCDPQKAEKLVAKPNFKGRTIFDERLAAVHMNKTKVIFNKPIYVGMSILDLSKHLMYDFHYNVMKPKYGGDIKLLYMDTDSYIYDIQTEDFYKDMKGMINCFDTSDYPENNKYEMPQVNKKVLGEMKDEHAGKIMEEFVGLRSKMYACKTETDMVKKSKGVKKCVVKNRISFEDYKNCLFSHQQQYRTMNLLRSKKHEIHSIQVNKIALSDKDDKRHILDDDWNEFSKKPLTEEVLSALADFVNWRYVFQYSPLSEAFIEENATEEDWSIISQFQKLSESFMEKHEKDLDWSTLCRFQKMSEAFMERHIN</sequence>
<accession>A0A8T0E9U4</accession>
<dbReference type="GO" id="GO:0071897">
    <property type="term" value="P:DNA biosynthetic process"/>
    <property type="evidence" value="ECO:0007669"/>
    <property type="project" value="UniProtKB-ARBA"/>
</dbReference>
<dbReference type="EMBL" id="JABXBU010002228">
    <property type="protein sequence ID" value="KAF8769806.1"/>
    <property type="molecule type" value="Genomic_DNA"/>
</dbReference>
<gene>
    <name evidence="2" type="ORF">HNY73_017415</name>
</gene>
<evidence type="ECO:0000259" key="1">
    <source>
        <dbReference type="SMART" id="SM00959"/>
    </source>
</evidence>
<dbReference type="PANTHER" id="PTHR31511:SF12">
    <property type="entry name" value="RHO TERMINATION FACTOR N-TERMINAL DOMAIN-CONTAINING PROTEIN"/>
    <property type="match status" value="1"/>
</dbReference>
<feature type="domain" description="Rho termination factor-like N-terminal" evidence="1">
    <location>
        <begin position="109"/>
        <end position="152"/>
    </location>
</feature>
<dbReference type="InterPro" id="IPR044925">
    <property type="entry name" value="His-Me_finger_sf"/>
</dbReference>
<name>A0A8T0E9U4_ARGBR</name>
<organism evidence="2 3">
    <name type="scientific">Argiope bruennichi</name>
    <name type="common">Wasp spider</name>
    <name type="synonym">Aranea bruennichi</name>
    <dbReference type="NCBI Taxonomy" id="94029"/>
    <lineage>
        <taxon>Eukaryota</taxon>
        <taxon>Metazoa</taxon>
        <taxon>Ecdysozoa</taxon>
        <taxon>Arthropoda</taxon>
        <taxon>Chelicerata</taxon>
        <taxon>Arachnida</taxon>
        <taxon>Araneae</taxon>
        <taxon>Araneomorphae</taxon>
        <taxon>Entelegynae</taxon>
        <taxon>Araneoidea</taxon>
        <taxon>Araneidae</taxon>
        <taxon>Argiope</taxon>
    </lineage>
</organism>
<feature type="domain" description="Rho termination factor-like N-terminal" evidence="1">
    <location>
        <begin position="2"/>
        <end position="41"/>
    </location>
</feature>
<dbReference type="GO" id="GO:0042575">
    <property type="term" value="C:DNA polymerase complex"/>
    <property type="evidence" value="ECO:0007669"/>
    <property type="project" value="UniProtKB-ARBA"/>
</dbReference>
<protein>
    <recommendedName>
        <fullName evidence="1">Rho termination factor-like N-terminal domain-containing protein</fullName>
    </recommendedName>
</protein>
<evidence type="ECO:0000313" key="2">
    <source>
        <dbReference type="EMBL" id="KAF8769806.1"/>
    </source>
</evidence>
<dbReference type="InterPro" id="IPR011112">
    <property type="entry name" value="Rho-like_N"/>
</dbReference>
<dbReference type="SMART" id="SM00959">
    <property type="entry name" value="Rho_N"/>
    <property type="match status" value="2"/>
</dbReference>
<dbReference type="SUPFAM" id="SSF53098">
    <property type="entry name" value="Ribonuclease H-like"/>
    <property type="match status" value="1"/>
</dbReference>
<dbReference type="Proteomes" id="UP000807504">
    <property type="component" value="Unassembled WGS sequence"/>
</dbReference>
<dbReference type="PANTHER" id="PTHR31511">
    <property type="entry name" value="PROTEIN CBG23764"/>
    <property type="match status" value="1"/>
</dbReference>
<reference evidence="2" key="2">
    <citation type="submission" date="2020-06" db="EMBL/GenBank/DDBJ databases">
        <authorList>
            <person name="Sheffer M."/>
        </authorList>
    </citation>
    <scope>NUCLEOTIDE SEQUENCE</scope>
</reference>